<dbReference type="PROSITE" id="PS51918">
    <property type="entry name" value="RADICAL_SAM"/>
    <property type="match status" value="1"/>
</dbReference>
<gene>
    <name evidence="8" type="primary">amrS</name>
    <name evidence="8" type="ORF">ENW66_05185</name>
</gene>
<dbReference type="Pfam" id="PF04055">
    <property type="entry name" value="Radical_SAM"/>
    <property type="match status" value="1"/>
</dbReference>
<dbReference type="PANTHER" id="PTHR30352:SF5">
    <property type="entry name" value="PYRUVATE FORMATE-LYASE 1-ACTIVATING ENZYME"/>
    <property type="match status" value="1"/>
</dbReference>
<keyword evidence="2 6" id="KW-0949">S-adenosyl-L-methionine</keyword>
<keyword evidence="5 6" id="KW-0411">Iron-sulfur</keyword>
<dbReference type="PANTHER" id="PTHR30352">
    <property type="entry name" value="PYRUVATE FORMATE-LYASE-ACTIVATING ENZYME"/>
    <property type="match status" value="1"/>
</dbReference>
<feature type="binding site" evidence="6">
    <location>
        <position position="87"/>
    </location>
    <ligand>
        <name>[4Fe-4S] cluster</name>
        <dbReference type="ChEBI" id="CHEBI:49883"/>
        <note>4Fe-4S-S-AdoMet</note>
    </ligand>
</feature>
<dbReference type="SFLD" id="SFLDS00029">
    <property type="entry name" value="Radical_SAM"/>
    <property type="match status" value="1"/>
</dbReference>
<reference evidence="8" key="1">
    <citation type="journal article" date="2020" name="mSystems">
        <title>Genome- and Community-Level Interaction Insights into Carbon Utilization and Element Cycling Functions of Hydrothermarchaeota in Hydrothermal Sediment.</title>
        <authorList>
            <person name="Zhou Z."/>
            <person name="Liu Y."/>
            <person name="Xu W."/>
            <person name="Pan J."/>
            <person name="Luo Z.H."/>
            <person name="Li M."/>
        </authorList>
    </citation>
    <scope>NUCLEOTIDE SEQUENCE [LARGE SCALE GENOMIC DNA]</scope>
    <source>
        <strain evidence="8">SpSt-87</strain>
    </source>
</reference>
<evidence type="ECO:0000259" key="7">
    <source>
        <dbReference type="PROSITE" id="PS51918"/>
    </source>
</evidence>
<evidence type="ECO:0000256" key="6">
    <source>
        <dbReference type="PIRSR" id="PIRSR004869-50"/>
    </source>
</evidence>
<dbReference type="InterPro" id="IPR016431">
    <property type="entry name" value="Pyrv-formate_lyase-activ_prd"/>
</dbReference>
<evidence type="ECO:0000256" key="3">
    <source>
        <dbReference type="ARBA" id="ARBA00022723"/>
    </source>
</evidence>
<evidence type="ECO:0000256" key="5">
    <source>
        <dbReference type="ARBA" id="ARBA00023014"/>
    </source>
</evidence>
<dbReference type="InterPro" id="IPR034457">
    <property type="entry name" value="Organic_radical-activating"/>
</dbReference>
<dbReference type="InterPro" id="IPR007197">
    <property type="entry name" value="rSAM"/>
</dbReference>
<feature type="binding site" evidence="6">
    <location>
        <position position="80"/>
    </location>
    <ligand>
        <name>[4Fe-4S] cluster</name>
        <dbReference type="ChEBI" id="CHEBI:49883"/>
        <note>4Fe-4S-S-AdoMet</note>
    </ligand>
</feature>
<dbReference type="InterPro" id="IPR058240">
    <property type="entry name" value="rSAM_sf"/>
</dbReference>
<name>A0A7C3RDL8_ARCFL</name>
<accession>A0A7C3RDL8</accession>
<dbReference type="PIRSF" id="PIRSF004869">
    <property type="entry name" value="PflX_prd"/>
    <property type="match status" value="1"/>
</dbReference>
<dbReference type="SFLD" id="SFLDG01101">
    <property type="entry name" value="Uncharacterised_Radical_SAM_Su"/>
    <property type="match status" value="1"/>
</dbReference>
<keyword evidence="4 6" id="KW-0408">Iron</keyword>
<keyword evidence="1" id="KW-0004">4Fe-4S</keyword>
<dbReference type="InterPro" id="IPR027596">
    <property type="entry name" value="AmmeMemoSam_rS"/>
</dbReference>
<dbReference type="SMART" id="SM00729">
    <property type="entry name" value="Elp3"/>
    <property type="match status" value="1"/>
</dbReference>
<comment type="caution">
    <text evidence="8">The sequence shown here is derived from an EMBL/GenBank/DDBJ whole genome shotgun (WGS) entry which is preliminary data.</text>
</comment>
<evidence type="ECO:0000256" key="4">
    <source>
        <dbReference type="ARBA" id="ARBA00023004"/>
    </source>
</evidence>
<evidence type="ECO:0000256" key="1">
    <source>
        <dbReference type="ARBA" id="ARBA00022485"/>
    </source>
</evidence>
<dbReference type="NCBIfam" id="TIGR04337">
    <property type="entry name" value="AmmeMemoSam_rS"/>
    <property type="match status" value="1"/>
</dbReference>
<organism evidence="8">
    <name type="scientific">Archaeoglobus fulgidus</name>
    <dbReference type="NCBI Taxonomy" id="2234"/>
    <lineage>
        <taxon>Archaea</taxon>
        <taxon>Methanobacteriati</taxon>
        <taxon>Methanobacteriota</taxon>
        <taxon>Archaeoglobi</taxon>
        <taxon>Archaeoglobales</taxon>
        <taxon>Archaeoglobaceae</taxon>
        <taxon>Archaeoglobus</taxon>
    </lineage>
</organism>
<dbReference type="CDD" id="cd01335">
    <property type="entry name" value="Radical_SAM"/>
    <property type="match status" value="1"/>
</dbReference>
<evidence type="ECO:0000256" key="2">
    <source>
        <dbReference type="ARBA" id="ARBA00022691"/>
    </source>
</evidence>
<proteinExistence type="predicted"/>
<dbReference type="GO" id="GO:0051539">
    <property type="term" value="F:4 iron, 4 sulfur cluster binding"/>
    <property type="evidence" value="ECO:0007669"/>
    <property type="project" value="UniProtKB-KW"/>
</dbReference>
<protein>
    <submittedName>
        <fullName evidence="8">AmmeMemoRadiSam system radical SAM enzyme</fullName>
    </submittedName>
</protein>
<dbReference type="InterPro" id="IPR013785">
    <property type="entry name" value="Aldolase_TIM"/>
</dbReference>
<dbReference type="Gene3D" id="3.20.20.70">
    <property type="entry name" value="Aldolase class I"/>
    <property type="match status" value="1"/>
</dbReference>
<dbReference type="SUPFAM" id="SSF102114">
    <property type="entry name" value="Radical SAM enzymes"/>
    <property type="match status" value="1"/>
</dbReference>
<comment type="cofactor">
    <cofactor evidence="6">
        <name>[4Fe-4S] cluster</name>
        <dbReference type="ChEBI" id="CHEBI:49883"/>
    </cofactor>
    <text evidence="6">Binds 1 [4Fe-4S] cluster. The cluster is coordinated with 3 cysteines and an exchangeable S-adenosyl-L-methionine.</text>
</comment>
<feature type="domain" description="Radical SAM core" evidence="7">
    <location>
        <begin position="65"/>
        <end position="284"/>
    </location>
</feature>
<sequence>MEARLYRKLREKCICQLCWRFCKIGEGQKGFCNVRVVKEGRLYTLSYGKLSYLESRPVEIKPFFHFLPGSTSMTFSGYSCNLNCPWCQNWQISRSPPLHEKTIPAEAVVEKALRYGDESTCASLNEPTLLFEYLLDVFSLAKERGLKNTMVSNGYMSVMALRELKKAGLDAINIDVKGDNRTYELIGGKAEHVWRVIKEAERLGLHVEVVCLLVTGVSDSEEVVKENADKLAKINPEIPIHFTRYFPAYMFTAPPTDVEKLERAVEIARRELSHAYIGNLPGHRYENTYCPECGELLIRRYHVRVFEKRIADGCCPKCGRRIYGIWK</sequence>
<dbReference type="AlphaFoldDB" id="A0A7C3RDL8"/>
<dbReference type="EMBL" id="DTLB01000031">
    <property type="protein sequence ID" value="HFW32328.1"/>
    <property type="molecule type" value="Genomic_DNA"/>
</dbReference>
<feature type="binding site" evidence="6">
    <location>
        <position position="84"/>
    </location>
    <ligand>
        <name>[4Fe-4S] cluster</name>
        <dbReference type="ChEBI" id="CHEBI:49883"/>
        <note>4Fe-4S-S-AdoMet</note>
    </ligand>
</feature>
<dbReference type="GO" id="GO:0003824">
    <property type="term" value="F:catalytic activity"/>
    <property type="evidence" value="ECO:0007669"/>
    <property type="project" value="InterPro"/>
</dbReference>
<evidence type="ECO:0000313" key="8">
    <source>
        <dbReference type="EMBL" id="HFW32328.1"/>
    </source>
</evidence>
<dbReference type="InterPro" id="IPR006638">
    <property type="entry name" value="Elp3/MiaA/NifB-like_rSAM"/>
</dbReference>
<keyword evidence="3 6" id="KW-0479">Metal-binding</keyword>
<dbReference type="GO" id="GO:0046872">
    <property type="term" value="F:metal ion binding"/>
    <property type="evidence" value="ECO:0007669"/>
    <property type="project" value="UniProtKB-KW"/>
</dbReference>